<dbReference type="Gene3D" id="1.25.40.10">
    <property type="entry name" value="Tetratricopeptide repeat domain"/>
    <property type="match status" value="1"/>
</dbReference>
<gene>
    <name evidence="1" type="ORF">ACLA_043550</name>
</gene>
<organism evidence="1 2">
    <name type="scientific">Aspergillus clavatus (strain ATCC 1007 / CBS 513.65 / DSM 816 / NCTC 3887 / NRRL 1 / QM 1276 / 107)</name>
    <dbReference type="NCBI Taxonomy" id="344612"/>
    <lineage>
        <taxon>Eukaryota</taxon>
        <taxon>Fungi</taxon>
        <taxon>Dikarya</taxon>
        <taxon>Ascomycota</taxon>
        <taxon>Pezizomycotina</taxon>
        <taxon>Eurotiomycetes</taxon>
        <taxon>Eurotiomycetidae</taxon>
        <taxon>Eurotiales</taxon>
        <taxon>Aspergillaceae</taxon>
        <taxon>Aspergillus</taxon>
        <taxon>Aspergillus subgen. Fumigati</taxon>
    </lineage>
</organism>
<dbReference type="VEuPathDB" id="FungiDB:ACLA_043550"/>
<dbReference type="OrthoDB" id="9991317at2759"/>
<keyword evidence="2" id="KW-1185">Reference proteome</keyword>
<dbReference type="STRING" id="344612.A1C8J9"/>
<protein>
    <recommendedName>
        <fullName evidence="3">Tetratricopeptide repeat domain protein</fullName>
    </recommendedName>
</protein>
<dbReference type="OMA" id="CKEIHEI"/>
<dbReference type="GeneID" id="4707352"/>
<dbReference type="Proteomes" id="UP000006701">
    <property type="component" value="Unassembled WGS sequence"/>
</dbReference>
<accession>A1C8J9</accession>
<evidence type="ECO:0000313" key="2">
    <source>
        <dbReference type="Proteomes" id="UP000006701"/>
    </source>
</evidence>
<proteinExistence type="predicted"/>
<dbReference type="RefSeq" id="XP_001275062.1">
    <property type="nucleotide sequence ID" value="XM_001275061.1"/>
</dbReference>
<dbReference type="AlphaFoldDB" id="A1C8J9"/>
<reference evidence="1 2" key="1">
    <citation type="journal article" date="2008" name="PLoS Genet.">
        <title>Genomic islands in the pathogenic filamentous fungus Aspergillus fumigatus.</title>
        <authorList>
            <person name="Fedorova N.D."/>
            <person name="Khaldi N."/>
            <person name="Joardar V.S."/>
            <person name="Maiti R."/>
            <person name="Amedeo P."/>
            <person name="Anderson M.J."/>
            <person name="Crabtree J."/>
            <person name="Silva J.C."/>
            <person name="Badger J.H."/>
            <person name="Albarraq A."/>
            <person name="Angiuoli S."/>
            <person name="Bussey H."/>
            <person name="Bowyer P."/>
            <person name="Cotty P.J."/>
            <person name="Dyer P.S."/>
            <person name="Egan A."/>
            <person name="Galens K."/>
            <person name="Fraser-Liggett C.M."/>
            <person name="Haas B.J."/>
            <person name="Inman J.M."/>
            <person name="Kent R."/>
            <person name="Lemieux S."/>
            <person name="Malavazi I."/>
            <person name="Orvis J."/>
            <person name="Roemer T."/>
            <person name="Ronning C.M."/>
            <person name="Sundaram J.P."/>
            <person name="Sutton G."/>
            <person name="Turner G."/>
            <person name="Venter J.C."/>
            <person name="White O.R."/>
            <person name="Whitty B.R."/>
            <person name="Youngman P."/>
            <person name="Wolfe K.H."/>
            <person name="Goldman G.H."/>
            <person name="Wortman J.R."/>
            <person name="Jiang B."/>
            <person name="Denning D.W."/>
            <person name="Nierman W.C."/>
        </authorList>
    </citation>
    <scope>NUCLEOTIDE SEQUENCE [LARGE SCALE GENOMIC DNA]</scope>
    <source>
        <strain evidence="2">ATCC 1007 / CBS 513.65 / DSM 816 / NCTC 3887 / NRRL 1</strain>
    </source>
</reference>
<dbReference type="EMBL" id="DS027046">
    <property type="protein sequence ID" value="EAW13636.1"/>
    <property type="molecule type" value="Genomic_DNA"/>
</dbReference>
<name>A1C8J9_ASPCL</name>
<evidence type="ECO:0008006" key="3">
    <source>
        <dbReference type="Google" id="ProtNLM"/>
    </source>
</evidence>
<dbReference type="HOGENOM" id="CLU_611073_0_0_1"/>
<sequence length="461" mass="52076">MSENQPTQGESAQQDDLQLALEALEKFEIGLKQEDINRGIDCARAAVQSLLERNENPTDALTILGACLQRRYQTTTAKNIEDINEAAEAGRAAVERVIRGEHDHGPQVYMHNLQAILMFRFLESKDTAHLEDAFEIIRQLLNVAPQNGPLHALTLNMLCTLYSFGYNETKNEKYLEEAAIAAELAVSISPRKHPFRADMLEMLLDIKRIMYARDDSLENLDETIRVCKEIHEIHPPGHPNHLDLIHRLAASFTLRYRSTDNLDDLCKVIEYCQAALKIAPIDLSTGESSPAEERSIGALHTLRRHIQIYFERTGDVPELDEHVIDSLYLQSLVSDEDEKAIAQLRKLADAFHRVYEKTGRVVDIEYAIMVTLRAMALVNDTHGDWEAIQDSYRARYRLWSDQTGKMPDREIVVMGFGNGGSWIPAELADGLELKVPFIINAGELEEEAHQISDKVEGSGDH</sequence>
<evidence type="ECO:0000313" key="1">
    <source>
        <dbReference type="EMBL" id="EAW13636.1"/>
    </source>
</evidence>
<dbReference type="InterPro" id="IPR011990">
    <property type="entry name" value="TPR-like_helical_dom_sf"/>
</dbReference>
<dbReference type="KEGG" id="act:ACLA_043550"/>